<feature type="compositionally biased region" description="Polar residues" evidence="3">
    <location>
        <begin position="363"/>
        <end position="380"/>
    </location>
</feature>
<feature type="chain" id="PRO_5021373808" description="SH3 domain-containing protein" evidence="5">
    <location>
        <begin position="19"/>
        <end position="501"/>
    </location>
</feature>
<dbReference type="Proteomes" id="UP000320333">
    <property type="component" value="Unassembled WGS sequence"/>
</dbReference>
<evidence type="ECO:0000256" key="2">
    <source>
        <dbReference type="PROSITE-ProRule" id="PRU00192"/>
    </source>
</evidence>
<evidence type="ECO:0000259" key="6">
    <source>
        <dbReference type="PROSITE" id="PS50002"/>
    </source>
</evidence>
<feature type="domain" description="SH3" evidence="6">
    <location>
        <begin position="443"/>
        <end position="501"/>
    </location>
</feature>
<keyword evidence="4" id="KW-0812">Transmembrane</keyword>
<feature type="region of interest" description="Disordered" evidence="3">
    <location>
        <begin position="358"/>
        <end position="382"/>
    </location>
</feature>
<comment type="caution">
    <text evidence="7">The sequence shown here is derived from an EMBL/GenBank/DDBJ whole genome shotgun (WGS) entry which is preliminary data.</text>
</comment>
<dbReference type="CDD" id="cd00174">
    <property type="entry name" value="SH3"/>
    <property type="match status" value="1"/>
</dbReference>
<sequence>MSFVVLVALALLTATGMAIPQEVQALLRERRAEGVHRNMHKSAVDTHVQIEVGLSILLPSLICPTPGLLIESQHQECVPVLAASICNPLGAGSFINATAVSAFYRTPITNAADWETALLASTSGSTAGSAFFERVFGCGRVDDSPVPFHLTHSCARDLSALSAGCNVKSGVAAAASPSVCASTCARSSNALGAVLFGDGRACASVASSDPVFDLRAQALRSDFCSKETTSCVEAVETDLKSCGFAGNLDAAHNYCTQYSHNPPPCCLYLKNEQHIANTKSPLNIVSKFIKASKDMKAESASTPAAAANNDAPPSVQSTSGLSAFSIVGIVLSVLFLLGLAAGGFYYYRNRVDYRIQKRRSTRRPSQGYFNNSSNNITSRQAGPYSGGRIVVSPVATNINNKYSKIQNDESSPPTSSTTTSPAAVKPSQSINASSIFAAQQLKSNSPARPVILEYTAVQGDELTLKIGDMVQVVELFDDGWVKGTALNSGNVGMFPAACIGV</sequence>
<protein>
    <recommendedName>
        <fullName evidence="6">SH3 domain-containing protein</fullName>
    </recommendedName>
</protein>
<dbReference type="SMART" id="SM00326">
    <property type="entry name" value="SH3"/>
    <property type="match status" value="1"/>
</dbReference>
<keyword evidence="5" id="KW-0732">Signal</keyword>
<proteinExistence type="predicted"/>
<evidence type="ECO:0000313" key="8">
    <source>
        <dbReference type="Proteomes" id="UP000320333"/>
    </source>
</evidence>
<evidence type="ECO:0000256" key="3">
    <source>
        <dbReference type="SAM" id="MobiDB-lite"/>
    </source>
</evidence>
<accession>A0A507FBL2</accession>
<dbReference type="AlphaFoldDB" id="A0A507FBL2"/>
<evidence type="ECO:0000256" key="5">
    <source>
        <dbReference type="SAM" id="SignalP"/>
    </source>
</evidence>
<feature type="region of interest" description="Disordered" evidence="3">
    <location>
        <begin position="403"/>
        <end position="426"/>
    </location>
</feature>
<keyword evidence="4" id="KW-0472">Membrane</keyword>
<gene>
    <name evidence="7" type="ORF">CcCBS67573_g05064</name>
</gene>
<keyword evidence="4" id="KW-1133">Transmembrane helix</keyword>
<feature type="signal peptide" evidence="5">
    <location>
        <begin position="1"/>
        <end position="18"/>
    </location>
</feature>
<evidence type="ECO:0000256" key="1">
    <source>
        <dbReference type="ARBA" id="ARBA00022443"/>
    </source>
</evidence>
<feature type="compositionally biased region" description="Low complexity" evidence="3">
    <location>
        <begin position="410"/>
        <end position="421"/>
    </location>
</feature>
<feature type="transmembrane region" description="Helical" evidence="4">
    <location>
        <begin position="323"/>
        <end position="347"/>
    </location>
</feature>
<dbReference type="InterPro" id="IPR001452">
    <property type="entry name" value="SH3_domain"/>
</dbReference>
<dbReference type="Pfam" id="PF00018">
    <property type="entry name" value="SH3_1"/>
    <property type="match status" value="1"/>
</dbReference>
<dbReference type="OrthoDB" id="5340910at2759"/>
<dbReference type="Gene3D" id="2.30.30.40">
    <property type="entry name" value="SH3 Domains"/>
    <property type="match status" value="1"/>
</dbReference>
<keyword evidence="8" id="KW-1185">Reference proteome</keyword>
<name>A0A507FBL2_9FUNG</name>
<keyword evidence="1 2" id="KW-0728">SH3 domain</keyword>
<dbReference type="EMBL" id="QEAP01000171">
    <property type="protein sequence ID" value="TPX73673.1"/>
    <property type="molecule type" value="Genomic_DNA"/>
</dbReference>
<organism evidence="7 8">
    <name type="scientific">Chytriomyces confervae</name>
    <dbReference type="NCBI Taxonomy" id="246404"/>
    <lineage>
        <taxon>Eukaryota</taxon>
        <taxon>Fungi</taxon>
        <taxon>Fungi incertae sedis</taxon>
        <taxon>Chytridiomycota</taxon>
        <taxon>Chytridiomycota incertae sedis</taxon>
        <taxon>Chytridiomycetes</taxon>
        <taxon>Chytridiales</taxon>
        <taxon>Chytriomycetaceae</taxon>
        <taxon>Chytriomyces</taxon>
    </lineage>
</organism>
<evidence type="ECO:0000313" key="7">
    <source>
        <dbReference type="EMBL" id="TPX73673.1"/>
    </source>
</evidence>
<dbReference type="SUPFAM" id="SSF50044">
    <property type="entry name" value="SH3-domain"/>
    <property type="match status" value="1"/>
</dbReference>
<dbReference type="STRING" id="246404.A0A507FBL2"/>
<dbReference type="InterPro" id="IPR036028">
    <property type="entry name" value="SH3-like_dom_sf"/>
</dbReference>
<evidence type="ECO:0000256" key="4">
    <source>
        <dbReference type="SAM" id="Phobius"/>
    </source>
</evidence>
<dbReference type="PROSITE" id="PS50002">
    <property type="entry name" value="SH3"/>
    <property type="match status" value="1"/>
</dbReference>
<reference evidence="7 8" key="1">
    <citation type="journal article" date="2019" name="Sci. Rep.">
        <title>Comparative genomics of chytrid fungi reveal insights into the obligate biotrophic and pathogenic lifestyle of Synchytrium endobioticum.</title>
        <authorList>
            <person name="van de Vossenberg B.T.L.H."/>
            <person name="Warris S."/>
            <person name="Nguyen H.D.T."/>
            <person name="van Gent-Pelzer M.P.E."/>
            <person name="Joly D.L."/>
            <person name="van de Geest H.C."/>
            <person name="Bonants P.J.M."/>
            <person name="Smith D.S."/>
            <person name="Levesque C.A."/>
            <person name="van der Lee T.A.J."/>
        </authorList>
    </citation>
    <scope>NUCLEOTIDE SEQUENCE [LARGE SCALE GENOMIC DNA]</scope>
    <source>
        <strain evidence="7 8">CBS 675.73</strain>
    </source>
</reference>